<protein>
    <recommendedName>
        <fullName evidence="8">Signal recognition particle receptor subunit beta</fullName>
    </recommendedName>
</protein>
<keyword evidence="5" id="KW-0472">Membrane</keyword>
<keyword evidence="1 3" id="KW-0547">Nucleotide-binding</keyword>
<proteinExistence type="predicted"/>
<evidence type="ECO:0008006" key="8">
    <source>
        <dbReference type="Google" id="ProtNLM"/>
    </source>
</evidence>
<dbReference type="GO" id="GO:0003924">
    <property type="term" value="F:GTPase activity"/>
    <property type="evidence" value="ECO:0007669"/>
    <property type="project" value="InterPro"/>
</dbReference>
<feature type="binding site" evidence="3">
    <location>
        <begin position="97"/>
        <end position="104"/>
    </location>
    <ligand>
        <name>GTP</name>
        <dbReference type="ChEBI" id="CHEBI:37565"/>
    </ligand>
</feature>
<evidence type="ECO:0000313" key="7">
    <source>
        <dbReference type="Proteomes" id="UP000192578"/>
    </source>
</evidence>
<feature type="binding site" evidence="4">
    <location>
        <position position="125"/>
    </location>
    <ligand>
        <name>Mg(2+)</name>
        <dbReference type="ChEBI" id="CHEBI:18420"/>
    </ligand>
</feature>
<comment type="caution">
    <text evidence="6">The sequence shown here is derived from an EMBL/GenBank/DDBJ whole genome shotgun (WGS) entry which is preliminary data.</text>
</comment>
<evidence type="ECO:0000313" key="6">
    <source>
        <dbReference type="EMBL" id="OQV16675.1"/>
    </source>
</evidence>
<feature type="binding site" evidence="4">
    <location>
        <position position="104"/>
    </location>
    <ligand>
        <name>Mg(2+)</name>
        <dbReference type="ChEBI" id="CHEBI:18420"/>
    </ligand>
</feature>
<dbReference type="GO" id="GO:0005525">
    <property type="term" value="F:GTP binding"/>
    <property type="evidence" value="ECO:0007669"/>
    <property type="project" value="UniProtKB-KW"/>
</dbReference>
<dbReference type="GO" id="GO:0046872">
    <property type="term" value="F:metal ion binding"/>
    <property type="evidence" value="ECO:0007669"/>
    <property type="project" value="UniProtKB-KW"/>
</dbReference>
<dbReference type="SMART" id="SM00177">
    <property type="entry name" value="ARF"/>
    <property type="match status" value="1"/>
</dbReference>
<keyword evidence="4" id="KW-0460">Magnesium</keyword>
<dbReference type="EMBL" id="MTYJ01000071">
    <property type="protein sequence ID" value="OQV16675.1"/>
    <property type="molecule type" value="Genomic_DNA"/>
</dbReference>
<accession>A0A1W0WNA1</accession>
<name>A0A1W0WNA1_HYPEX</name>
<keyword evidence="7" id="KW-1185">Reference proteome</keyword>
<evidence type="ECO:0000256" key="2">
    <source>
        <dbReference type="ARBA" id="ARBA00023134"/>
    </source>
</evidence>
<keyword evidence="2 3" id="KW-0342">GTP-binding</keyword>
<reference evidence="7" key="1">
    <citation type="submission" date="2017-01" db="EMBL/GenBank/DDBJ databases">
        <title>Comparative genomics of anhydrobiosis in the tardigrade Hypsibius dujardini.</title>
        <authorList>
            <person name="Yoshida Y."/>
            <person name="Koutsovoulos G."/>
            <person name="Laetsch D."/>
            <person name="Stevens L."/>
            <person name="Kumar S."/>
            <person name="Horikawa D."/>
            <person name="Ishino K."/>
            <person name="Komine S."/>
            <person name="Tomita M."/>
            <person name="Blaxter M."/>
            <person name="Arakawa K."/>
        </authorList>
    </citation>
    <scope>NUCLEOTIDE SEQUENCE [LARGE SCALE GENOMIC DNA]</scope>
    <source>
        <strain evidence="7">Z151</strain>
    </source>
</reference>
<dbReference type="PANTHER" id="PTHR46724:SF2">
    <property type="entry name" value="ADP-RIBOSYLATION FACTOR-LIKE PROTEIN 9"/>
    <property type="match status" value="1"/>
</dbReference>
<feature type="transmembrane region" description="Helical" evidence="5">
    <location>
        <begin position="30"/>
        <end position="47"/>
    </location>
</feature>
<dbReference type="Pfam" id="PF00025">
    <property type="entry name" value="Arf"/>
    <property type="match status" value="1"/>
</dbReference>
<evidence type="ECO:0000256" key="3">
    <source>
        <dbReference type="PIRSR" id="PIRSR606689-1"/>
    </source>
</evidence>
<sequence length="275" mass="30198">MFVTLSVLGLRSLAGLLYREDLLDLSTSPLLPLLGTSAFIAVGGYYWRKQQRRVVLSDGSIMGPLRRNKRRKTLLLTPITLAEISPNERKRSIVVLGLAGAGKTAFLNKLLHFSTSYLAKDPQPTLGVKMTSVDLHGLTQTYYEVGGAENTRMFAKEFLHMANLVIFVVDASSSAESLAEARDFFQLITKEKDYAGPVVVMAGKQDLPGARSVREIYEALAICDTDDVYVLPACSAPKSRDTDDVLDGAVGATTTDLTDRNHHGIIQNLLYRTFI</sequence>
<organism evidence="6 7">
    <name type="scientific">Hypsibius exemplaris</name>
    <name type="common">Freshwater tardigrade</name>
    <dbReference type="NCBI Taxonomy" id="2072580"/>
    <lineage>
        <taxon>Eukaryota</taxon>
        <taxon>Metazoa</taxon>
        <taxon>Ecdysozoa</taxon>
        <taxon>Tardigrada</taxon>
        <taxon>Eutardigrada</taxon>
        <taxon>Parachela</taxon>
        <taxon>Hypsibioidea</taxon>
        <taxon>Hypsibiidae</taxon>
        <taxon>Hypsibius</taxon>
    </lineage>
</organism>
<keyword evidence="5" id="KW-1133">Transmembrane helix</keyword>
<dbReference type="InterPro" id="IPR027417">
    <property type="entry name" value="P-loop_NTPase"/>
</dbReference>
<keyword evidence="4" id="KW-0479">Metal-binding</keyword>
<dbReference type="SUPFAM" id="SSF52540">
    <property type="entry name" value="P-loop containing nucleoside triphosphate hydrolases"/>
    <property type="match status" value="1"/>
</dbReference>
<evidence type="ECO:0000256" key="5">
    <source>
        <dbReference type="SAM" id="Phobius"/>
    </source>
</evidence>
<feature type="binding site" evidence="3">
    <location>
        <position position="147"/>
    </location>
    <ligand>
        <name>GTP</name>
        <dbReference type="ChEBI" id="CHEBI:37565"/>
    </ligand>
</feature>
<gene>
    <name evidence="6" type="ORF">BV898_09186</name>
</gene>
<evidence type="ECO:0000256" key="4">
    <source>
        <dbReference type="PIRSR" id="PIRSR606689-2"/>
    </source>
</evidence>
<dbReference type="Gene3D" id="3.40.50.300">
    <property type="entry name" value="P-loop containing nucleotide triphosphate hydrolases"/>
    <property type="match status" value="1"/>
</dbReference>
<keyword evidence="5" id="KW-0812">Transmembrane</keyword>
<dbReference type="InterPro" id="IPR053254">
    <property type="entry name" value="Arf-like_GTPase"/>
</dbReference>
<dbReference type="PANTHER" id="PTHR46724">
    <property type="entry name" value="ADP-RIBOSYLATION FACTOR-LIKE PROTEIN 9-RELATED"/>
    <property type="match status" value="1"/>
</dbReference>
<dbReference type="PROSITE" id="PS51417">
    <property type="entry name" value="ARF"/>
    <property type="match status" value="1"/>
</dbReference>
<evidence type="ECO:0000256" key="1">
    <source>
        <dbReference type="ARBA" id="ARBA00022741"/>
    </source>
</evidence>
<dbReference type="Proteomes" id="UP000192578">
    <property type="component" value="Unassembled WGS sequence"/>
</dbReference>
<dbReference type="InterPro" id="IPR006689">
    <property type="entry name" value="Small_GTPase_ARF/SAR"/>
</dbReference>
<dbReference type="OrthoDB" id="41266at2759"/>
<dbReference type="AlphaFoldDB" id="A0A1W0WNA1"/>